<organism evidence="2 3">
    <name type="scientific">Macrostomum lignano</name>
    <dbReference type="NCBI Taxonomy" id="282301"/>
    <lineage>
        <taxon>Eukaryota</taxon>
        <taxon>Metazoa</taxon>
        <taxon>Spiralia</taxon>
        <taxon>Lophotrochozoa</taxon>
        <taxon>Platyhelminthes</taxon>
        <taxon>Rhabditophora</taxon>
        <taxon>Macrostomorpha</taxon>
        <taxon>Macrostomida</taxon>
        <taxon>Macrostomidae</taxon>
        <taxon>Macrostomum</taxon>
    </lineage>
</organism>
<dbReference type="EMBL" id="NIVC01000226">
    <property type="protein sequence ID" value="PAA87542.1"/>
    <property type="molecule type" value="Genomic_DNA"/>
</dbReference>
<name>A0A267GQI4_9PLAT</name>
<feature type="chain" id="PRO_5013283751" evidence="1">
    <location>
        <begin position="26"/>
        <end position="123"/>
    </location>
</feature>
<proteinExistence type="predicted"/>
<keyword evidence="1" id="KW-0732">Signal</keyword>
<keyword evidence="3" id="KW-1185">Reference proteome</keyword>
<reference evidence="2 3" key="1">
    <citation type="submission" date="2017-06" db="EMBL/GenBank/DDBJ databases">
        <title>A platform for efficient transgenesis in Macrostomum lignano, a flatworm model organism for stem cell research.</title>
        <authorList>
            <person name="Berezikov E."/>
        </authorList>
    </citation>
    <scope>NUCLEOTIDE SEQUENCE [LARGE SCALE GENOMIC DNA]</scope>
    <source>
        <strain evidence="2">DV1</strain>
        <tissue evidence="2">Whole organism</tissue>
    </source>
</reference>
<dbReference type="AlphaFoldDB" id="A0A267GQI4"/>
<comment type="caution">
    <text evidence="2">The sequence shown here is derived from an EMBL/GenBank/DDBJ whole genome shotgun (WGS) entry which is preliminary data.</text>
</comment>
<evidence type="ECO:0000256" key="1">
    <source>
        <dbReference type="SAM" id="SignalP"/>
    </source>
</evidence>
<gene>
    <name evidence="2" type="ORF">BOX15_Mlig015797g2</name>
</gene>
<accession>A0A267GQI4</accession>
<sequence>MNFSLKFRTRVVVLLLVAAAGVSRGYDCNPGYAIEVVPGYEEALIRGLMNDFGMSADEPLIPVDYKELVTQMGMTFCMGQTVSHDWGDPCDKRVVHQCSFCPIFSPVFSPCDNSDASRCYFAK</sequence>
<protein>
    <submittedName>
        <fullName evidence="2">Uncharacterized protein</fullName>
    </submittedName>
</protein>
<dbReference type="Proteomes" id="UP000215902">
    <property type="component" value="Unassembled WGS sequence"/>
</dbReference>
<evidence type="ECO:0000313" key="3">
    <source>
        <dbReference type="Proteomes" id="UP000215902"/>
    </source>
</evidence>
<evidence type="ECO:0000313" key="2">
    <source>
        <dbReference type="EMBL" id="PAA87542.1"/>
    </source>
</evidence>
<feature type="signal peptide" evidence="1">
    <location>
        <begin position="1"/>
        <end position="25"/>
    </location>
</feature>